<name>A0A9P0ZVE1_CUSEU</name>
<evidence type="ECO:0000313" key="1">
    <source>
        <dbReference type="EMBL" id="CAH9111880.1"/>
    </source>
</evidence>
<dbReference type="GO" id="GO:0016787">
    <property type="term" value="F:hydrolase activity"/>
    <property type="evidence" value="ECO:0007669"/>
    <property type="project" value="InterPro"/>
</dbReference>
<dbReference type="SUPFAM" id="SSF56784">
    <property type="entry name" value="HAD-like"/>
    <property type="match status" value="1"/>
</dbReference>
<dbReference type="PANTHER" id="PTHR42896">
    <property type="entry name" value="XYLULOSE-1,5-BISPHOSPHATE (XUBP) PHOSPHATASE"/>
    <property type="match status" value="1"/>
</dbReference>
<protein>
    <submittedName>
        <fullName evidence="1">Uncharacterized protein</fullName>
    </submittedName>
</protein>
<accession>A0A9P0ZVE1</accession>
<dbReference type="Gene3D" id="1.10.150.240">
    <property type="entry name" value="Putative phosphatase, domain 2"/>
    <property type="match status" value="1"/>
</dbReference>
<dbReference type="InterPro" id="IPR023198">
    <property type="entry name" value="PGP-like_dom2"/>
</dbReference>
<keyword evidence="2" id="KW-1185">Reference proteome</keyword>
<gene>
    <name evidence="1" type="ORF">CEURO_LOCUS19427</name>
</gene>
<dbReference type="InterPro" id="IPR036412">
    <property type="entry name" value="HAD-like_sf"/>
</dbReference>
<sequence length="368" mass="39897">METASSAILNTPHTATITAKLYSIQRKKISSLSYPPLTTPRASGLRSRGVRFNGSISCSSSLSSKTPKIPSRQLALLFETEGVLMDIYRFGNRQAFNAAFQKLGLDCASWTQPVYLDLVKKSSGDEERMLILYFDRIGWPTSLPTNEKQSFIKRALLEKKNALDDLIISKTLPLRPGVEAFIDDALEEGIPVVMMMGDSEIKENVARSIIEKLGSQRVSKMKIIEDEVVKQSLYGQFALSEGVSSDLGKQSANGANKAVSAEDLRITNEVSSMLKSSADISTASSECFENIVAALRAGAEYVDTPLDKCILVAGSQSWVSAAEQIGMLCVAVRSSLTANAEFPGANVAMDGFGGEDLTISRLCQIQNL</sequence>
<proteinExistence type="predicted"/>
<dbReference type="InterPro" id="IPR044999">
    <property type="entry name" value="CbbY-like"/>
</dbReference>
<reference evidence="1" key="1">
    <citation type="submission" date="2022-07" db="EMBL/GenBank/DDBJ databases">
        <authorList>
            <person name="Macas J."/>
            <person name="Novak P."/>
            <person name="Neumann P."/>
        </authorList>
    </citation>
    <scope>NUCLEOTIDE SEQUENCE</scope>
</reference>
<dbReference type="Proteomes" id="UP001152484">
    <property type="component" value="Unassembled WGS sequence"/>
</dbReference>
<organism evidence="1 2">
    <name type="scientific">Cuscuta europaea</name>
    <name type="common">European dodder</name>
    <dbReference type="NCBI Taxonomy" id="41803"/>
    <lineage>
        <taxon>Eukaryota</taxon>
        <taxon>Viridiplantae</taxon>
        <taxon>Streptophyta</taxon>
        <taxon>Embryophyta</taxon>
        <taxon>Tracheophyta</taxon>
        <taxon>Spermatophyta</taxon>
        <taxon>Magnoliopsida</taxon>
        <taxon>eudicotyledons</taxon>
        <taxon>Gunneridae</taxon>
        <taxon>Pentapetalae</taxon>
        <taxon>asterids</taxon>
        <taxon>lamiids</taxon>
        <taxon>Solanales</taxon>
        <taxon>Convolvulaceae</taxon>
        <taxon>Cuscuteae</taxon>
        <taxon>Cuscuta</taxon>
        <taxon>Cuscuta subgen. Cuscuta</taxon>
    </lineage>
</organism>
<dbReference type="AlphaFoldDB" id="A0A9P0ZVE1"/>
<comment type="caution">
    <text evidence="1">The sequence shown here is derived from an EMBL/GenBank/DDBJ whole genome shotgun (WGS) entry which is preliminary data.</text>
</comment>
<dbReference type="InterPro" id="IPR023214">
    <property type="entry name" value="HAD_sf"/>
</dbReference>
<dbReference type="Gene3D" id="3.40.50.1000">
    <property type="entry name" value="HAD superfamily/HAD-like"/>
    <property type="match status" value="1"/>
</dbReference>
<dbReference type="OrthoDB" id="545219at2759"/>
<dbReference type="PANTHER" id="PTHR42896:SF3">
    <property type="entry name" value="PROTEIN, PUTATIVE, EXPRESSED-RELATED"/>
    <property type="match status" value="1"/>
</dbReference>
<evidence type="ECO:0000313" key="2">
    <source>
        <dbReference type="Proteomes" id="UP001152484"/>
    </source>
</evidence>
<dbReference type="EMBL" id="CAMAPE010000057">
    <property type="protein sequence ID" value="CAH9111880.1"/>
    <property type="molecule type" value="Genomic_DNA"/>
</dbReference>